<evidence type="ECO:0000256" key="2">
    <source>
        <dbReference type="ARBA" id="ARBA00011971"/>
    </source>
</evidence>
<proteinExistence type="inferred from homology"/>
<keyword evidence="6" id="KW-0460">Magnesium</keyword>
<feature type="binding site" evidence="6">
    <location>
        <position position="100"/>
    </location>
    <ligand>
        <name>5-phospho-alpha-D-ribose 1-diphosphate</name>
        <dbReference type="ChEBI" id="CHEBI:58017"/>
        <note>ligand shared between dimeric partners</note>
    </ligand>
</feature>
<dbReference type="EC" id="2.4.2.10" evidence="2 6"/>
<comment type="similarity">
    <text evidence="6">Belongs to the purine/pyrimidine phosphoribosyltransferase family. PyrE subfamily.</text>
</comment>
<dbReference type="Gene3D" id="3.40.50.2020">
    <property type="match status" value="1"/>
</dbReference>
<dbReference type="EMBL" id="MOXJ01000001">
    <property type="protein sequence ID" value="PDO11706.1"/>
    <property type="molecule type" value="Genomic_DNA"/>
</dbReference>
<dbReference type="GO" id="GO:0044205">
    <property type="term" value="P:'de novo' UMP biosynthetic process"/>
    <property type="evidence" value="ECO:0007669"/>
    <property type="project" value="UniProtKB-UniRule"/>
</dbReference>
<feature type="binding site" evidence="6">
    <location>
        <position position="102"/>
    </location>
    <ligand>
        <name>5-phospho-alpha-D-ribose 1-diphosphate</name>
        <dbReference type="ChEBI" id="CHEBI:58017"/>
        <note>ligand shared between dimeric partners</note>
    </ligand>
</feature>
<dbReference type="InterPro" id="IPR000836">
    <property type="entry name" value="PRTase_dom"/>
</dbReference>
<evidence type="ECO:0000313" key="9">
    <source>
        <dbReference type="Proteomes" id="UP000243688"/>
    </source>
</evidence>
<dbReference type="CDD" id="cd06223">
    <property type="entry name" value="PRTases_typeI"/>
    <property type="match status" value="1"/>
</dbReference>
<comment type="function">
    <text evidence="6">Catalyzes the transfer of a ribosyl phosphate group from 5-phosphoribose 1-diphosphate to orotate, leading to the formation of orotidine monophosphate (OMP).</text>
</comment>
<dbReference type="InterPro" id="IPR023031">
    <property type="entry name" value="OPRT"/>
</dbReference>
<dbReference type="HAMAP" id="MF_01208">
    <property type="entry name" value="PyrE"/>
    <property type="match status" value="1"/>
</dbReference>
<dbReference type="SUPFAM" id="SSF53271">
    <property type="entry name" value="PRTase-like"/>
    <property type="match status" value="1"/>
</dbReference>
<evidence type="ECO:0000313" key="8">
    <source>
        <dbReference type="EMBL" id="PDO11706.1"/>
    </source>
</evidence>
<dbReference type="UniPathway" id="UPA00070">
    <property type="reaction ID" value="UER00119"/>
</dbReference>
<organism evidence="8 9">
    <name type="scientific">Candidatus Reconcilbacillus cellulovorans</name>
    <dbReference type="NCBI Taxonomy" id="1906605"/>
    <lineage>
        <taxon>Bacteria</taxon>
        <taxon>Bacillati</taxon>
        <taxon>Bacillota</taxon>
        <taxon>Bacilli</taxon>
        <taxon>Bacillales</taxon>
        <taxon>Paenibacillaceae</taxon>
        <taxon>Candidatus Reconcilbacillus</taxon>
    </lineage>
</organism>
<gene>
    <name evidence="6" type="primary">pyrE</name>
    <name evidence="8" type="ORF">BLM47_00910</name>
</gene>
<dbReference type="GO" id="GO:0000287">
    <property type="term" value="F:magnesium ion binding"/>
    <property type="evidence" value="ECO:0007669"/>
    <property type="project" value="UniProtKB-UniRule"/>
</dbReference>
<evidence type="ECO:0000256" key="1">
    <source>
        <dbReference type="ARBA" id="ARBA00004889"/>
    </source>
</evidence>
<reference evidence="8 9" key="1">
    <citation type="submission" date="2016-12" db="EMBL/GenBank/DDBJ databases">
        <title>Candidatus Reconcilibacillus cellulovorans genome.</title>
        <authorList>
            <person name="Kolinko S."/>
            <person name="Wu Y.-W."/>
            <person name="Tachea F."/>
            <person name="Denzel E."/>
            <person name="Hiras J."/>
            <person name="Baecker N."/>
            <person name="Chan L.J."/>
            <person name="Eichorst S.A."/>
            <person name="Frey D."/>
            <person name="Adams P.D."/>
            <person name="Pray T."/>
            <person name="Tanjore D."/>
            <person name="Petzold C.J."/>
            <person name="Gladden J.M."/>
            <person name="Simmons B.A."/>
            <person name="Singer S.W."/>
        </authorList>
    </citation>
    <scope>NUCLEOTIDE SEQUENCE [LARGE SCALE GENOMIC DNA]</scope>
    <source>
        <strain evidence="8">JTherm</strain>
    </source>
</reference>
<keyword evidence="3 6" id="KW-0328">Glycosyltransferase</keyword>
<comment type="pathway">
    <text evidence="1 6">Pyrimidine metabolism; UMP biosynthesis via de novo pathway; UMP from orotate: step 1/2.</text>
</comment>
<dbReference type="AlphaFoldDB" id="A0A2A6E4F3"/>
<dbReference type="Pfam" id="PF00156">
    <property type="entry name" value="Pribosyltran"/>
    <property type="match status" value="1"/>
</dbReference>
<dbReference type="GO" id="GO:0004588">
    <property type="term" value="F:orotate phosphoribosyltransferase activity"/>
    <property type="evidence" value="ECO:0007669"/>
    <property type="project" value="UniProtKB-UniRule"/>
</dbReference>
<feature type="domain" description="Phosphoribosyltransferase" evidence="7">
    <location>
        <begin position="53"/>
        <end position="152"/>
    </location>
</feature>
<feature type="binding site" description="in other chain" evidence="6">
    <location>
        <begin position="122"/>
        <end position="130"/>
    </location>
    <ligand>
        <name>5-phospho-alpha-D-ribose 1-diphosphate</name>
        <dbReference type="ChEBI" id="CHEBI:58017"/>
        <note>ligand shared between dimeric partners</note>
    </ligand>
</feature>
<dbReference type="PANTHER" id="PTHR19278:SF9">
    <property type="entry name" value="URIDINE 5'-MONOPHOSPHATE SYNTHASE"/>
    <property type="match status" value="1"/>
</dbReference>
<comment type="caution">
    <text evidence="8">The sequence shown here is derived from an EMBL/GenBank/DDBJ whole genome shotgun (WGS) entry which is preliminary data.</text>
</comment>
<comment type="subunit">
    <text evidence="6">Homodimer.</text>
</comment>
<comment type="catalytic activity">
    <reaction evidence="6">
        <text>orotidine 5'-phosphate + diphosphate = orotate + 5-phospho-alpha-D-ribose 1-diphosphate</text>
        <dbReference type="Rhea" id="RHEA:10380"/>
        <dbReference type="ChEBI" id="CHEBI:30839"/>
        <dbReference type="ChEBI" id="CHEBI:33019"/>
        <dbReference type="ChEBI" id="CHEBI:57538"/>
        <dbReference type="ChEBI" id="CHEBI:58017"/>
        <dbReference type="EC" id="2.4.2.10"/>
    </reaction>
</comment>
<comment type="cofactor">
    <cofactor evidence="6">
        <name>Mg(2+)</name>
        <dbReference type="ChEBI" id="CHEBI:18420"/>
    </cofactor>
</comment>
<feature type="binding site" evidence="6">
    <location>
        <position position="126"/>
    </location>
    <ligand>
        <name>orotate</name>
        <dbReference type="ChEBI" id="CHEBI:30839"/>
    </ligand>
</feature>
<feature type="binding site" evidence="6">
    <location>
        <position position="96"/>
    </location>
    <ligand>
        <name>5-phospho-alpha-D-ribose 1-diphosphate</name>
        <dbReference type="ChEBI" id="CHEBI:58017"/>
        <note>ligand shared between dimeric partners</note>
    </ligand>
</feature>
<dbReference type="InterPro" id="IPR029057">
    <property type="entry name" value="PRTase-like"/>
</dbReference>
<sequence length="219" mass="23567">MNISRNIARALLDIGAVLLRPDEPFVWTSGLKSPIYCDNRLTLSYPHVRRMIADGFVAAIRREFAEADALAGVATGGIAHTALVADRLDLPMVYVRDKAKGHGRQNVIEGALFSGQRVVVIEDLVSTGGSSLKAVEAVRGAGACVLGVVAVFTYGFEVAARAFAESGVRLRALCDYPTLIEVAREENRISLSQLEALRAWRENPEAYGGNSRINKPGSA</sequence>
<evidence type="ECO:0000256" key="4">
    <source>
        <dbReference type="ARBA" id="ARBA00022679"/>
    </source>
</evidence>
<dbReference type="GO" id="GO:0019856">
    <property type="term" value="P:pyrimidine nucleobase biosynthetic process"/>
    <property type="evidence" value="ECO:0007669"/>
    <property type="project" value="TreeGrafter"/>
</dbReference>
<dbReference type="PANTHER" id="PTHR19278">
    <property type="entry name" value="OROTATE PHOSPHORIBOSYLTRANSFERASE"/>
    <property type="match status" value="1"/>
</dbReference>
<evidence type="ECO:0000259" key="7">
    <source>
        <dbReference type="Pfam" id="PF00156"/>
    </source>
</evidence>
<dbReference type="NCBIfam" id="TIGR00336">
    <property type="entry name" value="pyrE"/>
    <property type="match status" value="1"/>
</dbReference>
<name>A0A2A6E4F3_9BACL</name>
<keyword evidence="5 6" id="KW-0665">Pyrimidine biosynthesis</keyword>
<dbReference type="Proteomes" id="UP000243688">
    <property type="component" value="Unassembled WGS sequence"/>
</dbReference>
<comment type="caution">
    <text evidence="6">Lacks conserved residue(s) required for the propagation of feature annotation.</text>
</comment>
<evidence type="ECO:0000256" key="6">
    <source>
        <dbReference type="HAMAP-Rule" id="MF_01208"/>
    </source>
</evidence>
<accession>A0A2A6E4F3</accession>
<keyword evidence="4 6" id="KW-0808">Transferase</keyword>
<dbReference type="InterPro" id="IPR004467">
    <property type="entry name" value="Or_phspho_trans_dom"/>
</dbReference>
<evidence type="ECO:0000256" key="5">
    <source>
        <dbReference type="ARBA" id="ARBA00022975"/>
    </source>
</evidence>
<protein>
    <recommendedName>
        <fullName evidence="2 6">Orotate phosphoribosyltransferase</fullName>
        <shortName evidence="6">OPRT</shortName>
        <shortName evidence="6">OPRTase</shortName>
        <ecNumber evidence="2 6">2.4.2.10</ecNumber>
    </recommendedName>
</protein>
<evidence type="ECO:0000256" key="3">
    <source>
        <dbReference type="ARBA" id="ARBA00022676"/>
    </source>
</evidence>